<accession>A0ABD3X5T9</accession>
<keyword evidence="2" id="KW-1185">Reference proteome</keyword>
<protein>
    <submittedName>
        <fullName evidence="1">Uncharacterized protein</fullName>
    </submittedName>
</protein>
<dbReference type="EMBL" id="JBJQND010000003">
    <property type="protein sequence ID" value="KAL3881614.1"/>
    <property type="molecule type" value="Genomic_DNA"/>
</dbReference>
<gene>
    <name evidence="1" type="ORF">ACJMK2_028030</name>
</gene>
<dbReference type="Proteomes" id="UP001634394">
    <property type="component" value="Unassembled WGS sequence"/>
</dbReference>
<organism evidence="1 2">
    <name type="scientific">Sinanodonta woodiana</name>
    <name type="common">Chinese pond mussel</name>
    <name type="synonym">Anodonta woodiana</name>
    <dbReference type="NCBI Taxonomy" id="1069815"/>
    <lineage>
        <taxon>Eukaryota</taxon>
        <taxon>Metazoa</taxon>
        <taxon>Spiralia</taxon>
        <taxon>Lophotrochozoa</taxon>
        <taxon>Mollusca</taxon>
        <taxon>Bivalvia</taxon>
        <taxon>Autobranchia</taxon>
        <taxon>Heteroconchia</taxon>
        <taxon>Palaeoheterodonta</taxon>
        <taxon>Unionida</taxon>
        <taxon>Unionoidea</taxon>
        <taxon>Unionidae</taxon>
        <taxon>Unioninae</taxon>
        <taxon>Sinanodonta</taxon>
    </lineage>
</organism>
<evidence type="ECO:0000313" key="1">
    <source>
        <dbReference type="EMBL" id="KAL3881614.1"/>
    </source>
</evidence>
<name>A0ABD3X5T9_SINWO</name>
<reference evidence="1 2" key="1">
    <citation type="submission" date="2024-11" db="EMBL/GenBank/DDBJ databases">
        <title>Chromosome-level genome assembly of the freshwater bivalve Anodonta woodiana.</title>
        <authorList>
            <person name="Chen X."/>
        </authorList>
    </citation>
    <scope>NUCLEOTIDE SEQUENCE [LARGE SCALE GENOMIC DNA]</scope>
    <source>
        <strain evidence="1">MN2024</strain>
        <tissue evidence="1">Gills</tissue>
    </source>
</reference>
<comment type="caution">
    <text evidence="1">The sequence shown here is derived from an EMBL/GenBank/DDBJ whole genome shotgun (WGS) entry which is preliminary data.</text>
</comment>
<dbReference type="AlphaFoldDB" id="A0ABD3X5T9"/>
<sequence>MEEFERLSKIKIKPSKSRFDLDRITPDFPREEKFDPTNNLIECIQGANTKFRDDGASQTWSTLNIIRNTKYVDEVVDAKINDEREVTIINYLDKVIFSK</sequence>
<evidence type="ECO:0000313" key="2">
    <source>
        <dbReference type="Proteomes" id="UP001634394"/>
    </source>
</evidence>
<proteinExistence type="predicted"/>